<name>A0A164PZ72_9AGAM</name>
<gene>
    <name evidence="2" type="ORF">SISNIDRAFT_489393</name>
</gene>
<sequence>MTEPILRPPLTKTLRTLRISNTAEIPDTAPQFIRFSVDFTRQRPIFGDNAFDPVKMQRGADPALCIPSAPSVSLSPAPMNGTHLTERSDSEDNTHPTPEIQPIADPEANDEEPNGWGGSQHSWGSRPPLDDDETSWPDTNRGAALIEQLTWSPQSPQGLRDLASGMSTRIRELLADSFNDVERILRLFERTPMVLAGDPADNFVHWRRFLDRVGWVSNVPPTLPIFARRRHFKVIGRELRSQGWTRVMEWAVSPAAHITHENAFRFLSQGRCSAVWVYENDRAESPQVIALADMSEIRSSRPMLMFRRCCEMTVLTLFWQQNDRWNYDPPESVRRDFRTHRMHGQDGSSLGDGIVDVRVIVLESESTSVAELTQLSRDV</sequence>
<reference evidence="2 3" key="1">
    <citation type="journal article" date="2016" name="Mol. Biol. Evol.">
        <title>Comparative Genomics of Early-Diverging Mushroom-Forming Fungi Provides Insights into the Origins of Lignocellulose Decay Capabilities.</title>
        <authorList>
            <person name="Nagy L.G."/>
            <person name="Riley R."/>
            <person name="Tritt A."/>
            <person name="Adam C."/>
            <person name="Daum C."/>
            <person name="Floudas D."/>
            <person name="Sun H."/>
            <person name="Yadav J.S."/>
            <person name="Pangilinan J."/>
            <person name="Larsson K.H."/>
            <person name="Matsuura K."/>
            <person name="Barry K."/>
            <person name="Labutti K."/>
            <person name="Kuo R."/>
            <person name="Ohm R.A."/>
            <person name="Bhattacharya S.S."/>
            <person name="Shirouzu T."/>
            <person name="Yoshinaga Y."/>
            <person name="Martin F.M."/>
            <person name="Grigoriev I.V."/>
            <person name="Hibbett D.S."/>
        </authorList>
    </citation>
    <scope>NUCLEOTIDE SEQUENCE [LARGE SCALE GENOMIC DNA]</scope>
    <source>
        <strain evidence="2 3">HHB9708</strain>
    </source>
</reference>
<evidence type="ECO:0000256" key="1">
    <source>
        <dbReference type="SAM" id="MobiDB-lite"/>
    </source>
</evidence>
<feature type="compositionally biased region" description="Low complexity" evidence="1">
    <location>
        <begin position="67"/>
        <end position="78"/>
    </location>
</feature>
<dbReference type="Proteomes" id="UP000076722">
    <property type="component" value="Unassembled WGS sequence"/>
</dbReference>
<protein>
    <submittedName>
        <fullName evidence="2">Uncharacterized protein</fullName>
    </submittedName>
</protein>
<evidence type="ECO:0000313" key="3">
    <source>
        <dbReference type="Proteomes" id="UP000076722"/>
    </source>
</evidence>
<feature type="compositionally biased region" description="Basic and acidic residues" evidence="1">
    <location>
        <begin position="84"/>
        <end position="94"/>
    </location>
</feature>
<accession>A0A164PZ72</accession>
<evidence type="ECO:0000313" key="2">
    <source>
        <dbReference type="EMBL" id="KZS89172.1"/>
    </source>
</evidence>
<dbReference type="EMBL" id="KV419429">
    <property type="protein sequence ID" value="KZS89172.1"/>
    <property type="molecule type" value="Genomic_DNA"/>
</dbReference>
<feature type="region of interest" description="Disordered" evidence="1">
    <location>
        <begin position="67"/>
        <end position="139"/>
    </location>
</feature>
<keyword evidence="3" id="KW-1185">Reference proteome</keyword>
<organism evidence="2 3">
    <name type="scientific">Sistotremastrum niveocremeum HHB9708</name>
    <dbReference type="NCBI Taxonomy" id="1314777"/>
    <lineage>
        <taxon>Eukaryota</taxon>
        <taxon>Fungi</taxon>
        <taxon>Dikarya</taxon>
        <taxon>Basidiomycota</taxon>
        <taxon>Agaricomycotina</taxon>
        <taxon>Agaricomycetes</taxon>
        <taxon>Sistotremastrales</taxon>
        <taxon>Sistotremastraceae</taxon>
        <taxon>Sertulicium</taxon>
        <taxon>Sertulicium niveocremeum</taxon>
    </lineage>
</organism>
<dbReference type="AlphaFoldDB" id="A0A164PZ72"/>
<proteinExistence type="predicted"/>